<gene>
    <name evidence="1" type="ORF">PBNK65NY_000052100</name>
</gene>
<dbReference type="Proteomes" id="UP000516480">
    <property type="component" value="Chromosome 4"/>
</dbReference>
<organism evidence="1 2">
    <name type="scientific">Plasmodium berghei</name>
    <dbReference type="NCBI Taxonomy" id="5821"/>
    <lineage>
        <taxon>Eukaryota</taxon>
        <taxon>Sar</taxon>
        <taxon>Alveolata</taxon>
        <taxon>Apicomplexa</taxon>
        <taxon>Aconoidasida</taxon>
        <taxon>Haemosporida</taxon>
        <taxon>Plasmodiidae</taxon>
        <taxon>Plasmodium</taxon>
        <taxon>Plasmodium (Vinckeia)</taxon>
    </lineage>
</organism>
<evidence type="ECO:0000313" key="1">
    <source>
        <dbReference type="EMBL" id="SCL91670.1"/>
    </source>
</evidence>
<sequence length="11" mass="1320">MINNKKLDSEK</sequence>
<protein>
    <submittedName>
        <fullName evidence="1">Uncharacterized protein</fullName>
    </submittedName>
</protein>
<name>A0A1C6WR69_PLABE</name>
<dbReference type="EMBL" id="LT608140">
    <property type="protein sequence ID" value="SCL91670.1"/>
    <property type="molecule type" value="Genomic_DNA"/>
</dbReference>
<proteinExistence type="predicted"/>
<evidence type="ECO:0000313" key="2">
    <source>
        <dbReference type="Proteomes" id="UP000516480"/>
    </source>
</evidence>
<reference evidence="1 2" key="1">
    <citation type="submission" date="2016-08" db="EMBL/GenBank/DDBJ databases">
        <authorList>
            <consortium name="Pathogen Informatics"/>
        </authorList>
    </citation>
    <scope>NUCLEOTIDE SEQUENCE [LARGE SCALE GENOMIC DNA]</scope>
    <source>
        <strain evidence="1 2">NK65 ny</strain>
    </source>
</reference>
<accession>A0A1C6WR69</accession>